<dbReference type="EMBL" id="CP011125">
    <property type="protein sequence ID" value="AKF11220.1"/>
    <property type="molecule type" value="Genomic_DNA"/>
</dbReference>
<name>A0A0F6YMA7_9BACT</name>
<evidence type="ECO:0008006" key="4">
    <source>
        <dbReference type="Google" id="ProtNLM"/>
    </source>
</evidence>
<gene>
    <name evidence="2" type="ORF">DB32_008369</name>
</gene>
<evidence type="ECO:0000256" key="1">
    <source>
        <dbReference type="SAM" id="MobiDB-lite"/>
    </source>
</evidence>
<dbReference type="AlphaFoldDB" id="A0A0F6YMA7"/>
<sequence>MAALGAVGCGDDDGSDPIDSGVVDASGGDAGPPSDGGQTDPRVMACREAIAAREAQVAAMLPWSIEDATEMVRTGGDQAREADYAGRYRDDLATHPGCVARAAYGNNVEFLVTDNQAEVAAGAPASIDGYACAAKEYAQPAEDTTKPIVILVHGNSSSVTTFEEYANDGVAGDTITNVAGFEIVVDTETREQLATRLVGAGYRVIAFDARTDLVNTLADYDMTSATGNAFRNIDHGWAVPMLQSLVRAVLTENPTRRVSLIGHSLGVSVIRDALRRLYLEHRAGEAGAVNPFARIQDVILLSGSNHGVSAGQTLCDSFDHMRGTVGCEMGDRGTFVPTYFTRPLNGPNDLFAAPCADGSYAYGERNQCEDNVVEYTTVTMEDIPSGELQDEFVSEASSQLDLEPCVDNVLITLSDYDTSGYFFTGAPGFFANHFGSARSDAGIDLILEKLAD</sequence>
<dbReference type="STRING" id="927083.DB32_008369"/>
<feature type="region of interest" description="Disordered" evidence="1">
    <location>
        <begin position="1"/>
        <end position="41"/>
    </location>
</feature>
<dbReference type="SUPFAM" id="SSF53474">
    <property type="entry name" value="alpha/beta-Hydrolases"/>
    <property type="match status" value="1"/>
</dbReference>
<dbReference type="Gene3D" id="3.40.50.1820">
    <property type="entry name" value="alpha/beta hydrolase"/>
    <property type="match status" value="1"/>
</dbReference>
<dbReference type="Proteomes" id="UP000034883">
    <property type="component" value="Chromosome"/>
</dbReference>
<dbReference type="KEGG" id="samy:DB32_008369"/>
<evidence type="ECO:0000313" key="3">
    <source>
        <dbReference type="Proteomes" id="UP000034883"/>
    </source>
</evidence>
<evidence type="ECO:0000313" key="2">
    <source>
        <dbReference type="EMBL" id="AKF11220.1"/>
    </source>
</evidence>
<protein>
    <recommendedName>
        <fullName evidence="4">Alpha/beta hydrolase</fullName>
    </recommendedName>
</protein>
<reference evidence="2 3" key="1">
    <citation type="submission" date="2015-03" db="EMBL/GenBank/DDBJ databases">
        <title>Genome assembly of Sandaracinus amylolyticus DSM 53668.</title>
        <authorList>
            <person name="Sharma G."/>
            <person name="Subramanian S."/>
        </authorList>
    </citation>
    <scope>NUCLEOTIDE SEQUENCE [LARGE SCALE GENOMIC DNA]</scope>
    <source>
        <strain evidence="2 3">DSM 53668</strain>
    </source>
</reference>
<proteinExistence type="predicted"/>
<accession>A0A0F6YMA7</accession>
<keyword evidence="3" id="KW-1185">Reference proteome</keyword>
<feature type="compositionally biased region" description="Low complexity" evidence="1">
    <location>
        <begin position="17"/>
        <end position="37"/>
    </location>
</feature>
<organism evidence="2 3">
    <name type="scientific">Sandaracinus amylolyticus</name>
    <dbReference type="NCBI Taxonomy" id="927083"/>
    <lineage>
        <taxon>Bacteria</taxon>
        <taxon>Pseudomonadati</taxon>
        <taxon>Myxococcota</taxon>
        <taxon>Polyangia</taxon>
        <taxon>Polyangiales</taxon>
        <taxon>Sandaracinaceae</taxon>
        <taxon>Sandaracinus</taxon>
    </lineage>
</organism>
<dbReference type="InterPro" id="IPR029058">
    <property type="entry name" value="AB_hydrolase_fold"/>
</dbReference>